<keyword evidence="2" id="KW-1185">Reference proteome</keyword>
<sequence length="237" mass="26647">MTYDGTQQFYSSDPFKNLQLIEYGRDPNSQISSASETGTTYVDKSGNKIIKIVGKDSNGNVVTKQYQLMDIANEINVPKLQQISGFDGQQIHLDKLTQESIGSSMFHAQNYNLDEIEKAINLLLQNQAITTNNQNKIIDFFNGLSQEEITQISINLSTAIEKDFYKKSDVDIKINNLERELENIQSKIQYKPNAGGVFPPSYTGDKASNIDINDDITDYKTSVKIDELNNNIIKEGD</sequence>
<dbReference type="EMBL" id="CP019323">
    <property type="protein sequence ID" value="APX72092.1"/>
    <property type="molecule type" value="Genomic_DNA"/>
</dbReference>
<dbReference type="Proteomes" id="UP000187499">
    <property type="component" value="Chromosome"/>
</dbReference>
<accession>A0A1P8Q2I9</accession>
<evidence type="ECO:0000313" key="1">
    <source>
        <dbReference type="EMBL" id="APX72092.1"/>
    </source>
</evidence>
<proteinExistence type="predicted"/>
<dbReference type="AlphaFoldDB" id="A0A1P8Q2I9"/>
<gene>
    <name evidence="1" type="ORF">BTM29_05720</name>
</gene>
<protein>
    <submittedName>
        <fullName evidence="1">Uncharacterized protein</fullName>
    </submittedName>
</protein>
<dbReference type="STRING" id="1847728.BTM29_05720"/>
<organism evidence="1 2">
    <name type="scientific">Companilactobacillus allii</name>
    <dbReference type="NCBI Taxonomy" id="1847728"/>
    <lineage>
        <taxon>Bacteria</taxon>
        <taxon>Bacillati</taxon>
        <taxon>Bacillota</taxon>
        <taxon>Bacilli</taxon>
        <taxon>Lactobacillales</taxon>
        <taxon>Lactobacillaceae</taxon>
        <taxon>Companilactobacillus</taxon>
    </lineage>
</organism>
<reference evidence="2" key="1">
    <citation type="submission" date="2016-12" db="EMBL/GenBank/DDBJ databases">
        <authorList>
            <person name="Jung M.Y."/>
            <person name="Lee S.H."/>
        </authorList>
    </citation>
    <scope>NUCLEOTIDE SEQUENCE [LARGE SCALE GENOMIC DNA]</scope>
    <source>
        <strain evidence="2">WiKim39</strain>
    </source>
</reference>
<dbReference type="KEGG" id="lalw:BTM29_05720"/>
<dbReference type="OrthoDB" id="2278060at2"/>
<dbReference type="RefSeq" id="WP_076614595.1">
    <property type="nucleotide sequence ID" value="NZ_CP019323.1"/>
</dbReference>
<name>A0A1P8Q2I9_9LACO</name>
<evidence type="ECO:0000313" key="2">
    <source>
        <dbReference type="Proteomes" id="UP000187499"/>
    </source>
</evidence>